<dbReference type="PROSITE" id="PS50878">
    <property type="entry name" value="RT_POL"/>
    <property type="match status" value="1"/>
</dbReference>
<feature type="domain" description="Reverse transcriptase" evidence="1">
    <location>
        <begin position="1"/>
        <end position="168"/>
    </location>
</feature>
<dbReference type="VEuPathDB" id="FungiDB:TRICI_000010"/>
<dbReference type="PANTHER" id="PTHR31635">
    <property type="entry name" value="REVERSE TRANSCRIPTASE DOMAIN-CONTAINING PROTEIN-RELATED"/>
    <property type="match status" value="1"/>
</dbReference>
<reference evidence="2" key="1">
    <citation type="journal article" date="2019" name="G3 (Bethesda)">
        <title>Genome Assemblies of Two Rare Opportunistic Yeast Pathogens: Diutina rugosa (syn. Candida rugosa) and Trichomonascus ciferrii (syn. Candida ciferrii).</title>
        <authorList>
            <person name="Mixao V."/>
            <person name="Saus E."/>
            <person name="Hansen A.P."/>
            <person name="Lass-Florl C."/>
            <person name="Gabaldon T."/>
        </authorList>
    </citation>
    <scope>NUCLEOTIDE SEQUENCE</scope>
    <source>
        <strain evidence="2">CBS 4856</strain>
    </source>
</reference>
<protein>
    <recommendedName>
        <fullName evidence="1">Reverse transcriptase domain-containing protein</fullName>
    </recommendedName>
</protein>
<keyword evidence="3" id="KW-1185">Reference proteome</keyword>
<dbReference type="Proteomes" id="UP000761534">
    <property type="component" value="Unassembled WGS sequence"/>
</dbReference>
<evidence type="ECO:0000313" key="3">
    <source>
        <dbReference type="Proteomes" id="UP000761534"/>
    </source>
</evidence>
<evidence type="ECO:0000259" key="1">
    <source>
        <dbReference type="PROSITE" id="PS50878"/>
    </source>
</evidence>
<dbReference type="InterPro" id="IPR000477">
    <property type="entry name" value="RT_dom"/>
</dbReference>
<gene>
    <name evidence="2" type="ORF">TRICI_000010</name>
</gene>
<name>A0A642VEJ6_9ASCO</name>
<dbReference type="AlphaFoldDB" id="A0A642VEJ6"/>
<evidence type="ECO:0000313" key="2">
    <source>
        <dbReference type="EMBL" id="KAA8917808.1"/>
    </source>
</evidence>
<accession>A0A642VEJ6</accession>
<proteinExistence type="predicted"/>
<dbReference type="PANTHER" id="PTHR31635:SF196">
    <property type="entry name" value="REVERSE TRANSCRIPTASE DOMAIN-CONTAINING PROTEIN-RELATED"/>
    <property type="match status" value="1"/>
</dbReference>
<dbReference type="EMBL" id="SWFS01000007">
    <property type="protein sequence ID" value="KAA8917808.1"/>
    <property type="molecule type" value="Genomic_DNA"/>
</dbReference>
<dbReference type="OrthoDB" id="4099950at2759"/>
<comment type="caution">
    <text evidence="2">The sequence shown here is derived from an EMBL/GenBank/DDBJ whole genome shotgun (WGS) entry which is preliminary data.</text>
</comment>
<dbReference type="Pfam" id="PF00078">
    <property type="entry name" value="RVT_1"/>
    <property type="match status" value="1"/>
</dbReference>
<organism evidence="2 3">
    <name type="scientific">Trichomonascus ciferrii</name>
    <dbReference type="NCBI Taxonomy" id="44093"/>
    <lineage>
        <taxon>Eukaryota</taxon>
        <taxon>Fungi</taxon>
        <taxon>Dikarya</taxon>
        <taxon>Ascomycota</taxon>
        <taxon>Saccharomycotina</taxon>
        <taxon>Dipodascomycetes</taxon>
        <taxon>Dipodascales</taxon>
        <taxon>Trichomonascaceae</taxon>
        <taxon>Trichomonascus</taxon>
        <taxon>Trichomonascus ciferrii complex</taxon>
    </lineage>
</organism>
<sequence length="497" mass="57147">MVMTKLSHSQACIVLNGYKSNTFTIESGVRQGDPLSPSLFAIALEPFLCAIRRHTTGTAPTTRYVPHQGPNSSTFDPTILKPSAFADDVITTHNTIKDLQTVSVIISRYSKASGSSLNGHKTSLIVNERQEARNNFSRLRHALKNTLLAQSQIIDLQQKSFRHLGAQIGKLSVQDSVTLWRKRWRTAGNDKEKKLVYYSVSIIFQIQNTELADEIMVKSKAMPDSVITAVGSWRSRVKHTPTPLYNFWIGMTINGIEQRRFNPYGTLFHPENFSDFSNGLDPPSLSTFRKTRKKFCTIPLIPFENVTMKTYEGRCNNNQTDVPFSEQAWIIWKRLMTIRRRAPVATDIAHRMLNRDLPNIGEWGSDYLQKSAYVFDPTTACLLCRQAKDKLSHLYMECPMTLKILKLSPLKDIIDLSTLLSITTTNWIQWYTLPQTTTQLVKFVRAIYEMNHNYRYSVPYKNPEKERNIMQDYVNHCVTQQHGDFKAFHRRYHLDDP</sequence>